<dbReference type="PATRIC" id="fig|187330.3.peg.3043"/>
<organism evidence="4 5">
    <name type="scientific">Pseudoalteromonas porphyrae</name>
    <dbReference type="NCBI Taxonomy" id="187330"/>
    <lineage>
        <taxon>Bacteria</taxon>
        <taxon>Pseudomonadati</taxon>
        <taxon>Pseudomonadota</taxon>
        <taxon>Gammaproteobacteria</taxon>
        <taxon>Alteromonadales</taxon>
        <taxon>Pseudoalteromonadaceae</taxon>
        <taxon>Pseudoalteromonas</taxon>
    </lineage>
</organism>
<dbReference type="AlphaFoldDB" id="A0A0N0LU46"/>
<keyword evidence="1" id="KW-0378">Hydrolase</keyword>
<dbReference type="STRING" id="187330.AMS58_11455"/>
<evidence type="ECO:0000256" key="1">
    <source>
        <dbReference type="ARBA" id="ARBA00022801"/>
    </source>
</evidence>
<evidence type="ECO:0000313" key="4">
    <source>
        <dbReference type="EMBL" id="KPH56688.1"/>
    </source>
</evidence>
<dbReference type="PANTHER" id="PTHR42776">
    <property type="entry name" value="SERINE PEPTIDASE S9 FAMILY MEMBER"/>
    <property type="match status" value="1"/>
</dbReference>
<dbReference type="GO" id="GO:0004252">
    <property type="term" value="F:serine-type endopeptidase activity"/>
    <property type="evidence" value="ECO:0007669"/>
    <property type="project" value="TreeGrafter"/>
</dbReference>
<comment type="caution">
    <text evidence="4">The sequence shown here is derived from an EMBL/GenBank/DDBJ whole genome shotgun (WGS) entry which is preliminary data.</text>
</comment>
<dbReference type="RefSeq" id="WP_054205173.1">
    <property type="nucleotide sequence ID" value="NZ_LHPH01000037.1"/>
</dbReference>
<evidence type="ECO:0000313" key="5">
    <source>
        <dbReference type="Proteomes" id="UP000037848"/>
    </source>
</evidence>
<protein>
    <submittedName>
        <fullName evidence="4">Peptidase</fullName>
    </submittedName>
</protein>
<dbReference type="SUPFAM" id="SSF53474">
    <property type="entry name" value="alpha/beta-Hydrolases"/>
    <property type="match status" value="1"/>
</dbReference>
<feature type="domain" description="Peptidase S9 prolyl oligopeptidase catalytic" evidence="3">
    <location>
        <begin position="135"/>
        <end position="336"/>
    </location>
</feature>
<dbReference type="EMBL" id="LHPH01000037">
    <property type="protein sequence ID" value="KPH56688.1"/>
    <property type="molecule type" value="Genomic_DNA"/>
</dbReference>
<sequence>MNKYLLIISLAISSFSTQASNLINDERVTDQKSCFTWIFTDYASWRNGMEKKFKRKIKSEEKLNQALTQFDSRFGKERFDFYQSNLSCSTFNYSVDGNTVKGYVIKPKVSKGKLPVLIYNRGGNGNFGGVVFGSMMHNLFPIANEGFVIIGSQYRGTFTKNSSAHDEFGGSDVNDVTALLDYIPSIEGADSQRVGMYGASRGGMQTFLALKKAKNVKAVATIAGNSDLLKGLEYRPAMEKVYKHRIPEYESKKIEELEKRSVLKWVTDLPPNVPILLLHGTNDKRVSVNHSIDLAAALSKNNIHHKLVLYPDDNHGLMQNKEKANKELVGWFRKYL</sequence>
<dbReference type="OrthoDB" id="9812921at2"/>
<gene>
    <name evidence="4" type="ORF">ADS77_20585</name>
</gene>
<dbReference type="PANTHER" id="PTHR42776:SF27">
    <property type="entry name" value="DIPEPTIDYL PEPTIDASE FAMILY MEMBER 6"/>
    <property type="match status" value="1"/>
</dbReference>
<feature type="signal peptide" evidence="2">
    <location>
        <begin position="1"/>
        <end position="19"/>
    </location>
</feature>
<dbReference type="GO" id="GO:0006508">
    <property type="term" value="P:proteolysis"/>
    <property type="evidence" value="ECO:0007669"/>
    <property type="project" value="InterPro"/>
</dbReference>
<keyword evidence="5" id="KW-1185">Reference proteome</keyword>
<evidence type="ECO:0000256" key="2">
    <source>
        <dbReference type="SAM" id="SignalP"/>
    </source>
</evidence>
<dbReference type="InterPro" id="IPR029058">
    <property type="entry name" value="AB_hydrolase_fold"/>
</dbReference>
<dbReference type="InterPro" id="IPR001375">
    <property type="entry name" value="Peptidase_S9_cat"/>
</dbReference>
<dbReference type="Proteomes" id="UP000037848">
    <property type="component" value="Unassembled WGS sequence"/>
</dbReference>
<reference evidence="4 5" key="1">
    <citation type="submission" date="2015-08" db="EMBL/GenBank/DDBJ databases">
        <title>Draft Genome Sequence of Pseudoalteromonas porphyrae UCD-SED14.</title>
        <authorList>
            <person name="Coil D.A."/>
            <person name="Jospin G."/>
            <person name="Lee R.D."/>
            <person name="Eisen J.A."/>
        </authorList>
    </citation>
    <scope>NUCLEOTIDE SEQUENCE [LARGE SCALE GENOMIC DNA]</scope>
    <source>
        <strain evidence="4 5">UCD-SED14</strain>
    </source>
</reference>
<name>A0A0N0LU46_9GAMM</name>
<keyword evidence="2" id="KW-0732">Signal</keyword>
<dbReference type="Pfam" id="PF00326">
    <property type="entry name" value="Peptidase_S9"/>
    <property type="match status" value="1"/>
</dbReference>
<accession>A0A0N0LU46</accession>
<proteinExistence type="predicted"/>
<dbReference type="Gene3D" id="3.40.50.1820">
    <property type="entry name" value="alpha/beta hydrolase"/>
    <property type="match status" value="1"/>
</dbReference>
<feature type="chain" id="PRO_5005855097" evidence="2">
    <location>
        <begin position="20"/>
        <end position="336"/>
    </location>
</feature>
<evidence type="ECO:0000259" key="3">
    <source>
        <dbReference type="Pfam" id="PF00326"/>
    </source>
</evidence>